<name>A0A844T0A4_9BRAD</name>
<gene>
    <name evidence="2" type="ORF">GPL21_39000</name>
</gene>
<evidence type="ECO:0000313" key="3">
    <source>
        <dbReference type="Proteomes" id="UP000436468"/>
    </source>
</evidence>
<dbReference type="InterPro" id="IPR029060">
    <property type="entry name" value="PIN-like_dom_sf"/>
</dbReference>
<dbReference type="RefSeq" id="WP_157348679.1">
    <property type="nucleotide sequence ID" value="NZ_WQNF01000058.1"/>
</dbReference>
<protein>
    <recommendedName>
        <fullName evidence="4">PIN domain-containing protein</fullName>
    </recommendedName>
</protein>
<comment type="caution">
    <text evidence="2">The sequence shown here is derived from an EMBL/GenBank/DDBJ whole genome shotgun (WGS) entry which is preliminary data.</text>
</comment>
<evidence type="ECO:0000256" key="1">
    <source>
        <dbReference type="SAM" id="MobiDB-lite"/>
    </source>
</evidence>
<feature type="compositionally biased region" description="Basic and acidic residues" evidence="1">
    <location>
        <begin position="133"/>
        <end position="158"/>
    </location>
</feature>
<organism evidence="2 3">
    <name type="scientific">Bradyrhizobium pachyrhizi</name>
    <dbReference type="NCBI Taxonomy" id="280333"/>
    <lineage>
        <taxon>Bacteria</taxon>
        <taxon>Pseudomonadati</taxon>
        <taxon>Pseudomonadota</taxon>
        <taxon>Alphaproteobacteria</taxon>
        <taxon>Hyphomicrobiales</taxon>
        <taxon>Nitrobacteraceae</taxon>
        <taxon>Bradyrhizobium</taxon>
    </lineage>
</organism>
<dbReference type="Proteomes" id="UP000436468">
    <property type="component" value="Unassembled WGS sequence"/>
</dbReference>
<dbReference type="EMBL" id="WQNF01000058">
    <property type="protein sequence ID" value="MVT71035.1"/>
    <property type="molecule type" value="Genomic_DNA"/>
</dbReference>
<evidence type="ECO:0008006" key="4">
    <source>
        <dbReference type="Google" id="ProtNLM"/>
    </source>
</evidence>
<reference evidence="2 3" key="1">
    <citation type="submission" date="2019-12" db="EMBL/GenBank/DDBJ databases">
        <title>Draft genome sequences Bradyrhizobium cajani AMBPC1010, Bradyrhizobium pachyrhizi AMBPC1040 and Bradyrhizobium yuanmingense ALSPC3051, three plant growth promoting strains isolated from nodules of Cajanus cajan L. in Dominican Republic.</title>
        <authorList>
            <person name="Flores-Felix J.D."/>
            <person name="Araujo J."/>
            <person name="Diaz-Alcantara C."/>
            <person name="Gonzalez-Andres F."/>
            <person name="Velazquez E."/>
        </authorList>
    </citation>
    <scope>NUCLEOTIDE SEQUENCE [LARGE SCALE GENOMIC DNA]</scope>
    <source>
        <strain evidence="2 3">1040</strain>
    </source>
</reference>
<dbReference type="SUPFAM" id="SSF88723">
    <property type="entry name" value="PIN domain-like"/>
    <property type="match status" value="1"/>
</dbReference>
<accession>A0A844T0A4</accession>
<proteinExistence type="predicted"/>
<sequence>MRAGRDGEIELHTSIITVGEVLHLGDKPPPADFKPQVERLIVCGRDGILATSPSPLIVLLARDLAVVDGLWERVADRIHVATALMVKAMEFLSVDGRLAKRIGKSNVRGCRIVAPGATNSCRTSFESMISSTKNKEKDHPQDDPEQSKRFLEAAKEHEADETEAGVKRAFTAVVRPRRRESK</sequence>
<dbReference type="AlphaFoldDB" id="A0A844T0A4"/>
<feature type="region of interest" description="Disordered" evidence="1">
    <location>
        <begin position="126"/>
        <end position="169"/>
    </location>
</feature>
<keyword evidence="3" id="KW-1185">Reference proteome</keyword>
<evidence type="ECO:0000313" key="2">
    <source>
        <dbReference type="EMBL" id="MVT71035.1"/>
    </source>
</evidence>